<dbReference type="SUPFAM" id="SSF48452">
    <property type="entry name" value="TPR-like"/>
    <property type="match status" value="1"/>
</dbReference>
<keyword evidence="1" id="KW-0732">Signal</keyword>
<dbReference type="InterPro" id="IPR019734">
    <property type="entry name" value="TPR_rpt"/>
</dbReference>
<evidence type="ECO:0000256" key="1">
    <source>
        <dbReference type="ARBA" id="ARBA00022729"/>
    </source>
</evidence>
<evidence type="ECO:0000313" key="6">
    <source>
        <dbReference type="Proteomes" id="UP000619838"/>
    </source>
</evidence>
<organism evidence="5 6">
    <name type="scientific">Prosthecochloris ethylica</name>
    <dbReference type="NCBI Taxonomy" id="2743976"/>
    <lineage>
        <taxon>Bacteria</taxon>
        <taxon>Pseudomonadati</taxon>
        <taxon>Chlorobiota</taxon>
        <taxon>Chlorobiia</taxon>
        <taxon>Chlorobiales</taxon>
        <taxon>Chlorobiaceae</taxon>
        <taxon>Prosthecochloris</taxon>
    </lineage>
</organism>
<feature type="domain" description="Outer membrane lipoprotein BamD-like" evidence="4">
    <location>
        <begin position="138"/>
        <end position="248"/>
    </location>
</feature>
<keyword evidence="6" id="KW-1185">Reference proteome</keyword>
<accession>A0ABR9XRX6</accession>
<dbReference type="PROSITE" id="PS51257">
    <property type="entry name" value="PROKAR_LIPOPROTEIN"/>
    <property type="match status" value="1"/>
</dbReference>
<evidence type="ECO:0000259" key="4">
    <source>
        <dbReference type="Pfam" id="PF13525"/>
    </source>
</evidence>
<dbReference type="HAMAP" id="MF_02066">
    <property type="entry name" value="CpoB"/>
    <property type="match status" value="1"/>
</dbReference>
<evidence type="ECO:0000313" key="5">
    <source>
        <dbReference type="EMBL" id="MBF0636703.1"/>
    </source>
</evidence>
<dbReference type="Pfam" id="PF13525">
    <property type="entry name" value="YfiO"/>
    <property type="match status" value="1"/>
</dbReference>
<keyword evidence="3" id="KW-0175">Coiled coil</keyword>
<protein>
    <submittedName>
        <fullName evidence="5">Tol-pal system protein YbgF</fullName>
    </submittedName>
</protein>
<comment type="caution">
    <text evidence="5">The sequence shown here is derived from an EMBL/GenBank/DDBJ whole genome shotgun (WGS) entry which is preliminary data.</text>
</comment>
<dbReference type="InterPro" id="IPR011990">
    <property type="entry name" value="TPR-like_helical_dom_sf"/>
</dbReference>
<keyword evidence="2" id="KW-0802">TPR repeat</keyword>
<dbReference type="PROSITE" id="PS50005">
    <property type="entry name" value="TPR"/>
    <property type="match status" value="1"/>
</dbReference>
<dbReference type="InterPro" id="IPR034706">
    <property type="entry name" value="CpoB"/>
</dbReference>
<dbReference type="InterPro" id="IPR039565">
    <property type="entry name" value="BamD-like"/>
</dbReference>
<dbReference type="Proteomes" id="UP000619838">
    <property type="component" value="Unassembled WGS sequence"/>
</dbReference>
<reference evidence="5 6" key="1">
    <citation type="journal article" date="2020" name="Microorganisms">
        <title>Simultaneous Genome Sequencing of Prosthecochloris ethylica and Desulfuromonas acetoxidans within a Syntrophic Mixture Reveals Unique Pili and Protein Interactions.</title>
        <authorList>
            <person name="Kyndt J.A."/>
            <person name="Van Beeumen J.J."/>
            <person name="Meyer T.E."/>
        </authorList>
    </citation>
    <scope>NUCLEOTIDE SEQUENCE [LARGE SCALE GENOMIC DNA]</scope>
    <source>
        <strain evidence="5 6">N3</strain>
    </source>
</reference>
<dbReference type="Gene3D" id="1.25.40.10">
    <property type="entry name" value="Tetratricopeptide repeat domain"/>
    <property type="match status" value="1"/>
</dbReference>
<feature type="coiled-coil region" evidence="3">
    <location>
        <begin position="47"/>
        <end position="74"/>
    </location>
</feature>
<dbReference type="EMBL" id="JADGII010000007">
    <property type="protein sequence ID" value="MBF0636703.1"/>
    <property type="molecule type" value="Genomic_DNA"/>
</dbReference>
<dbReference type="NCBIfam" id="TIGR02795">
    <property type="entry name" value="tol_pal_ybgF"/>
    <property type="match status" value="1"/>
</dbReference>
<dbReference type="RefSeq" id="WP_114608656.1">
    <property type="nucleotide sequence ID" value="NZ_JADGII010000007.1"/>
</dbReference>
<dbReference type="InterPro" id="IPR014162">
    <property type="entry name" value="CpoB_C"/>
</dbReference>
<evidence type="ECO:0000256" key="2">
    <source>
        <dbReference type="PROSITE-ProRule" id="PRU00339"/>
    </source>
</evidence>
<evidence type="ECO:0000256" key="3">
    <source>
        <dbReference type="SAM" id="Coils"/>
    </source>
</evidence>
<sequence>MKKSIRIVSTGIFLAVMTGCASKSDLYMVQDDVQELKQQSQHSGGESAEMYAEMQKLRDEVSRLQGTIEEMRYTMSVREQSAGQNAAVQPEGAEFPGLETVPLPAEQDGAALDSVVTAEAAAPLAGGEGVTAPVSTQLDDKALFDTGWQAFERYEYPAARESFGELVSRYPQSSLADDAQFYIADTYYNEKWFEKAILEYQLVIEKYPEGDKRPAAYFKQGLAFESIGDTTNAKVRYKELIQLYPESREAGIVADKLQ</sequence>
<feature type="repeat" description="TPR" evidence="2">
    <location>
        <begin position="214"/>
        <end position="247"/>
    </location>
</feature>
<proteinExistence type="inferred from homology"/>
<name>A0ABR9XRX6_9CHLB</name>
<gene>
    <name evidence="5" type="primary">ybgF</name>
    <name evidence="5" type="ORF">INT08_05865</name>
</gene>